<dbReference type="GO" id="GO:0008270">
    <property type="term" value="F:zinc ion binding"/>
    <property type="evidence" value="ECO:0007669"/>
    <property type="project" value="UniProtKB-KW"/>
</dbReference>
<dbReference type="InterPro" id="IPR028158">
    <property type="entry name" value="RPA_interact_N_dom"/>
</dbReference>
<keyword evidence="4" id="KW-0862">Zinc</keyword>
<dbReference type="GO" id="GO:0006606">
    <property type="term" value="P:protein import into nucleus"/>
    <property type="evidence" value="ECO:0000318"/>
    <property type="project" value="GO_Central"/>
</dbReference>
<organism evidence="9 10">
    <name type="scientific">Zostera marina</name>
    <name type="common">Eelgrass</name>
    <dbReference type="NCBI Taxonomy" id="29655"/>
    <lineage>
        <taxon>Eukaryota</taxon>
        <taxon>Viridiplantae</taxon>
        <taxon>Streptophyta</taxon>
        <taxon>Embryophyta</taxon>
        <taxon>Tracheophyta</taxon>
        <taxon>Spermatophyta</taxon>
        <taxon>Magnoliopsida</taxon>
        <taxon>Liliopsida</taxon>
        <taxon>Zosteraceae</taxon>
        <taxon>Zostera</taxon>
    </lineage>
</organism>
<keyword evidence="3" id="KW-0863">Zinc-finger</keyword>
<dbReference type="InterPro" id="IPR028159">
    <property type="entry name" value="RPA_interact_C_dom"/>
</dbReference>
<dbReference type="GO" id="GO:0005634">
    <property type="term" value="C:nucleus"/>
    <property type="evidence" value="ECO:0000318"/>
    <property type="project" value="GO_Central"/>
</dbReference>
<protein>
    <submittedName>
        <fullName evidence="9">Rpa-interacting protein a</fullName>
    </submittedName>
</protein>
<feature type="domain" description="RPA-interacting protein central" evidence="7">
    <location>
        <begin position="57"/>
        <end position="144"/>
    </location>
</feature>
<evidence type="ECO:0000313" key="10">
    <source>
        <dbReference type="Proteomes" id="UP000036987"/>
    </source>
</evidence>
<evidence type="ECO:0000259" key="7">
    <source>
        <dbReference type="Pfam" id="PF14767"/>
    </source>
</evidence>
<evidence type="ECO:0000256" key="1">
    <source>
        <dbReference type="ARBA" id="ARBA00004123"/>
    </source>
</evidence>
<gene>
    <name evidence="9" type="ORF">ZOSMA_5G02750</name>
</gene>
<evidence type="ECO:0000256" key="4">
    <source>
        <dbReference type="ARBA" id="ARBA00022833"/>
    </source>
</evidence>
<proteinExistence type="predicted"/>
<accession>A0A0K9NWI9</accession>
<dbReference type="Proteomes" id="UP000036987">
    <property type="component" value="Unassembled WGS sequence"/>
</dbReference>
<dbReference type="AlphaFoldDB" id="A0A0K9NWI9"/>
<dbReference type="STRING" id="29655.A0A0K9NWI9"/>
<keyword evidence="5" id="KW-0539">Nucleus</keyword>
<keyword evidence="2" id="KW-0479">Metal-binding</keyword>
<keyword evidence="10" id="KW-1185">Reference proteome</keyword>
<dbReference type="Pfam" id="PF14768">
    <property type="entry name" value="RPA_interact_C"/>
    <property type="match status" value="1"/>
</dbReference>
<sequence>MDSTKPTRVSMKSQHNPNWKERLRNNCLERAKEERSGLIWKIRTSAQDHNQKNIIQSALRNIVSDELTRIKNSSSSQGEFSTSNDNGRLWEYDAMHVDSMQNEFDNEDMMIEMEKTLYEELKRELVKRALDGFEEEEECLAQAVYEQLQLDENPNTQINRVWCPVCKQGELTESHHLICCTRCTLQLDVENDKMNLNILRDRLGQVHENHLNQGCRSTPKFCMESRFNITALYIQCQVCNTFEVVL</sequence>
<dbReference type="OMA" id="ACDSWTV"/>
<dbReference type="Pfam" id="PF14767">
    <property type="entry name" value="RPA_interact_M"/>
    <property type="match status" value="1"/>
</dbReference>
<evidence type="ECO:0000313" key="9">
    <source>
        <dbReference type="EMBL" id="KMZ60407.1"/>
    </source>
</evidence>
<dbReference type="PANTHER" id="PTHR31742">
    <property type="entry name" value="RPA-INTERACTING PROTEIN RPAIN"/>
    <property type="match status" value="1"/>
</dbReference>
<dbReference type="EMBL" id="LFYR01001623">
    <property type="protein sequence ID" value="KMZ60407.1"/>
    <property type="molecule type" value="Genomic_DNA"/>
</dbReference>
<evidence type="ECO:0000259" key="6">
    <source>
        <dbReference type="Pfam" id="PF14766"/>
    </source>
</evidence>
<feature type="domain" description="RPA-interacting protein C-terminal" evidence="8">
    <location>
        <begin position="162"/>
        <end position="244"/>
    </location>
</feature>
<comment type="subcellular location">
    <subcellularLocation>
        <location evidence="1">Nucleus</location>
    </subcellularLocation>
</comment>
<dbReference type="Pfam" id="PF14766">
    <property type="entry name" value="RPA_interact_N"/>
    <property type="match status" value="1"/>
</dbReference>
<feature type="domain" description="RPA-interacting protein N-terminal" evidence="6">
    <location>
        <begin position="8"/>
        <end position="44"/>
    </location>
</feature>
<comment type="caution">
    <text evidence="9">The sequence shown here is derived from an EMBL/GenBank/DDBJ whole genome shotgun (WGS) entry which is preliminary data.</text>
</comment>
<name>A0A0K9NWI9_ZOSMR</name>
<dbReference type="PANTHER" id="PTHR31742:SF1">
    <property type="entry name" value="RPA-INTERACTING PROTEIN"/>
    <property type="match status" value="1"/>
</dbReference>
<evidence type="ECO:0000256" key="2">
    <source>
        <dbReference type="ARBA" id="ARBA00022723"/>
    </source>
</evidence>
<evidence type="ECO:0000256" key="5">
    <source>
        <dbReference type="ARBA" id="ARBA00023242"/>
    </source>
</evidence>
<dbReference type="InterPro" id="IPR028155">
    <property type="entry name" value="RPA_interact_central"/>
</dbReference>
<dbReference type="InterPro" id="IPR028156">
    <property type="entry name" value="RIP"/>
</dbReference>
<dbReference type="OrthoDB" id="435311at2759"/>
<evidence type="ECO:0000256" key="3">
    <source>
        <dbReference type="ARBA" id="ARBA00022771"/>
    </source>
</evidence>
<reference evidence="10" key="1">
    <citation type="journal article" date="2016" name="Nature">
        <title>The genome of the seagrass Zostera marina reveals angiosperm adaptation to the sea.</title>
        <authorList>
            <person name="Olsen J.L."/>
            <person name="Rouze P."/>
            <person name="Verhelst B."/>
            <person name="Lin Y.-C."/>
            <person name="Bayer T."/>
            <person name="Collen J."/>
            <person name="Dattolo E."/>
            <person name="De Paoli E."/>
            <person name="Dittami S."/>
            <person name="Maumus F."/>
            <person name="Michel G."/>
            <person name="Kersting A."/>
            <person name="Lauritano C."/>
            <person name="Lohaus R."/>
            <person name="Toepel M."/>
            <person name="Tonon T."/>
            <person name="Vanneste K."/>
            <person name="Amirebrahimi M."/>
            <person name="Brakel J."/>
            <person name="Bostroem C."/>
            <person name="Chovatia M."/>
            <person name="Grimwood J."/>
            <person name="Jenkins J.W."/>
            <person name="Jueterbock A."/>
            <person name="Mraz A."/>
            <person name="Stam W.T."/>
            <person name="Tice H."/>
            <person name="Bornberg-Bauer E."/>
            <person name="Green P.J."/>
            <person name="Pearson G.A."/>
            <person name="Procaccini G."/>
            <person name="Duarte C.M."/>
            <person name="Schmutz J."/>
            <person name="Reusch T.B.H."/>
            <person name="Van de Peer Y."/>
        </authorList>
    </citation>
    <scope>NUCLEOTIDE SEQUENCE [LARGE SCALE GENOMIC DNA]</scope>
    <source>
        <strain evidence="10">cv. Finnish</strain>
    </source>
</reference>
<evidence type="ECO:0000259" key="8">
    <source>
        <dbReference type="Pfam" id="PF14768"/>
    </source>
</evidence>